<evidence type="ECO:0000313" key="2">
    <source>
        <dbReference type="EMBL" id="CAA9448485.1"/>
    </source>
</evidence>
<protein>
    <submittedName>
        <fullName evidence="2">Uncharacterized protein</fullName>
    </submittedName>
</protein>
<reference evidence="2" key="1">
    <citation type="submission" date="2020-02" db="EMBL/GenBank/DDBJ databases">
        <authorList>
            <person name="Meier V. D."/>
        </authorList>
    </citation>
    <scope>NUCLEOTIDE SEQUENCE</scope>
    <source>
        <strain evidence="2">AVDCRST_MAG78</strain>
    </source>
</reference>
<dbReference type="EMBL" id="CADCVB010000209">
    <property type="protein sequence ID" value="CAA9448485.1"/>
    <property type="molecule type" value="Genomic_DNA"/>
</dbReference>
<gene>
    <name evidence="2" type="ORF">AVDCRST_MAG78-3127</name>
</gene>
<feature type="compositionally biased region" description="Basic residues" evidence="1">
    <location>
        <begin position="138"/>
        <end position="150"/>
    </location>
</feature>
<feature type="compositionally biased region" description="Low complexity" evidence="1">
    <location>
        <begin position="97"/>
        <end position="113"/>
    </location>
</feature>
<proteinExistence type="predicted"/>
<dbReference type="AlphaFoldDB" id="A0A6J4QLK1"/>
<feature type="non-terminal residue" evidence="2">
    <location>
        <position position="1"/>
    </location>
</feature>
<organism evidence="2">
    <name type="scientific">uncultured Rubrobacteraceae bacterium</name>
    <dbReference type="NCBI Taxonomy" id="349277"/>
    <lineage>
        <taxon>Bacteria</taxon>
        <taxon>Bacillati</taxon>
        <taxon>Actinomycetota</taxon>
        <taxon>Rubrobacteria</taxon>
        <taxon>Rubrobacterales</taxon>
        <taxon>Rubrobacteraceae</taxon>
        <taxon>environmental samples</taxon>
    </lineage>
</organism>
<accession>A0A6J4QLK1</accession>
<name>A0A6J4QLK1_9ACTN</name>
<feature type="non-terminal residue" evidence="2">
    <location>
        <position position="197"/>
    </location>
</feature>
<feature type="region of interest" description="Disordered" evidence="1">
    <location>
        <begin position="1"/>
        <end position="197"/>
    </location>
</feature>
<sequence length="197" mass="21279">GLQGTPPMRHSPPRGTPPHQRPEPVLRLHRALRPRGVGRGEHAPGCSLRDRRARGGGLCGRLRLPAPAPEQGGGFLDLQQTPAPGARPRPTHHLRCSPRLVSSPRSPRYPVPYDALDGSGERRGRRDHPRLEGQCPLRGRRACRHSRPPRPRPAGVALCPRPPGGPLGARHDGSPYPGASPRGRRRRCGLRGGVSGV</sequence>
<evidence type="ECO:0000256" key="1">
    <source>
        <dbReference type="SAM" id="MobiDB-lite"/>
    </source>
</evidence>